<organism evidence="4 5">
    <name type="scientific">Punica granatum</name>
    <name type="common">Pomegranate</name>
    <dbReference type="NCBI Taxonomy" id="22663"/>
    <lineage>
        <taxon>Eukaryota</taxon>
        <taxon>Viridiplantae</taxon>
        <taxon>Streptophyta</taxon>
        <taxon>Embryophyta</taxon>
        <taxon>Tracheophyta</taxon>
        <taxon>Spermatophyta</taxon>
        <taxon>Magnoliopsida</taxon>
        <taxon>eudicotyledons</taxon>
        <taxon>Gunneridae</taxon>
        <taxon>Pentapetalae</taxon>
        <taxon>rosids</taxon>
        <taxon>malvids</taxon>
        <taxon>Myrtales</taxon>
        <taxon>Lythraceae</taxon>
        <taxon>Punica</taxon>
    </lineage>
</organism>
<dbReference type="InterPro" id="IPR037624">
    <property type="entry name" value="Nup133-like"/>
</dbReference>
<evidence type="ECO:0000256" key="3">
    <source>
        <dbReference type="ARBA" id="ARBA00023242"/>
    </source>
</evidence>
<name>A0A2I0K6Q6_PUNGR</name>
<comment type="caution">
    <text evidence="4">The sequence shown here is derived from an EMBL/GenBank/DDBJ whole genome shotgun (WGS) entry which is preliminary data.</text>
</comment>
<evidence type="ECO:0000256" key="2">
    <source>
        <dbReference type="ARBA" id="ARBA00022448"/>
    </source>
</evidence>
<keyword evidence="5" id="KW-1185">Reference proteome</keyword>
<dbReference type="GO" id="GO:0016973">
    <property type="term" value="P:poly(A)+ mRNA export from nucleus"/>
    <property type="evidence" value="ECO:0007669"/>
    <property type="project" value="TreeGrafter"/>
</dbReference>
<evidence type="ECO:0000313" key="5">
    <source>
        <dbReference type="Proteomes" id="UP000233551"/>
    </source>
</evidence>
<sequence>MAEGWSDEETMRILRSTVLFQASSRCYGPEVETFEEGFDEVMPLRQEGLASRDLECSVEAILMQHKFFPDAGKLMLTAIELGNLQSMGEGEDGAVPME</sequence>
<dbReference type="GO" id="GO:0006606">
    <property type="term" value="P:protein import into nucleus"/>
    <property type="evidence" value="ECO:0007669"/>
    <property type="project" value="TreeGrafter"/>
</dbReference>
<reference evidence="4 5" key="1">
    <citation type="submission" date="2017-11" db="EMBL/GenBank/DDBJ databases">
        <title>De-novo sequencing of pomegranate (Punica granatum L.) genome.</title>
        <authorList>
            <person name="Akparov Z."/>
            <person name="Amiraslanov A."/>
            <person name="Hajiyeva S."/>
            <person name="Abbasov M."/>
            <person name="Kaur K."/>
            <person name="Hamwieh A."/>
            <person name="Solovyev V."/>
            <person name="Salamov A."/>
            <person name="Braich B."/>
            <person name="Kosarev P."/>
            <person name="Mahmoud A."/>
            <person name="Hajiyev E."/>
            <person name="Babayeva S."/>
            <person name="Izzatullayeva V."/>
            <person name="Mammadov A."/>
            <person name="Mammadov A."/>
            <person name="Sharifova S."/>
            <person name="Ojaghi J."/>
            <person name="Eynullazada K."/>
            <person name="Bayramov B."/>
            <person name="Abdulazimova A."/>
            <person name="Shahmuradov I."/>
        </authorList>
    </citation>
    <scope>NUCLEOTIDE SEQUENCE [LARGE SCALE GENOMIC DNA]</scope>
    <source>
        <strain evidence="5">cv. AG2017</strain>
        <tissue evidence="4">Leaf</tissue>
    </source>
</reference>
<evidence type="ECO:0000256" key="1">
    <source>
        <dbReference type="ARBA" id="ARBA00004123"/>
    </source>
</evidence>
<dbReference type="GO" id="GO:0031080">
    <property type="term" value="C:nuclear pore outer ring"/>
    <property type="evidence" value="ECO:0007669"/>
    <property type="project" value="TreeGrafter"/>
</dbReference>
<dbReference type="STRING" id="22663.A0A2I0K6Q6"/>
<dbReference type="Proteomes" id="UP000233551">
    <property type="component" value="Unassembled WGS sequence"/>
</dbReference>
<dbReference type="PANTHER" id="PTHR13405">
    <property type="entry name" value="NUCLEAR PORE COMPLEX PROTEIN NUP133"/>
    <property type="match status" value="1"/>
</dbReference>
<comment type="subcellular location">
    <subcellularLocation>
        <location evidence="1">Nucleus</location>
    </subcellularLocation>
</comment>
<dbReference type="GO" id="GO:0000972">
    <property type="term" value="P:transcription-dependent tethering of RNA polymerase II gene DNA at nuclear periphery"/>
    <property type="evidence" value="ECO:0007669"/>
    <property type="project" value="TreeGrafter"/>
</dbReference>
<proteinExistence type="predicted"/>
<accession>A0A2I0K6Q6</accession>
<evidence type="ECO:0000313" key="4">
    <source>
        <dbReference type="EMBL" id="PKI64227.1"/>
    </source>
</evidence>
<dbReference type="AlphaFoldDB" id="A0A2I0K6Q6"/>
<dbReference type="GO" id="GO:0017056">
    <property type="term" value="F:structural constituent of nuclear pore"/>
    <property type="evidence" value="ECO:0007669"/>
    <property type="project" value="InterPro"/>
</dbReference>
<gene>
    <name evidence="4" type="ORF">CRG98_015414</name>
</gene>
<keyword evidence="2" id="KW-0813">Transport</keyword>
<dbReference type="EMBL" id="PGOL01000846">
    <property type="protein sequence ID" value="PKI64227.1"/>
    <property type="molecule type" value="Genomic_DNA"/>
</dbReference>
<keyword evidence="3" id="KW-0539">Nucleus</keyword>
<protein>
    <submittedName>
        <fullName evidence="4">Uncharacterized protein</fullName>
    </submittedName>
</protein>
<dbReference type="PANTHER" id="PTHR13405:SF11">
    <property type="entry name" value="NUCLEAR PORE COMPLEX PROTEIN NUP133"/>
    <property type="match status" value="1"/>
</dbReference>